<dbReference type="RefSeq" id="XP_052752403.1">
    <property type="nucleotide sequence ID" value="XM_052896443.1"/>
</dbReference>
<feature type="compositionally biased region" description="Basic and acidic residues" evidence="13">
    <location>
        <begin position="74"/>
        <end position="83"/>
    </location>
</feature>
<sequence length="430" mass="50457">MKRNSTFKLFILVLFVSILLLLYTAVNTTKNGYENVIINRLKEISGVVSEYHDVYNENWTNQPEDASKTSSELARTEEESDSKDPTMKYILQWTSPQNVPFVYMGVGQQGFIDRNCQFTNCIVTSDKTYLGDIKKFDVIAFAGPEVVHMPDRNLPQERSLEQKFVFTNIESSHYYPVCSNRFDGFFNWTWTFRLDSEARWGYIIIRDAKNNIIGPNKIMHWIKFEDMDPVSEEVKAELKTKTKTAAWFVSNCYSKSRRERFVKDLVIELEKYNLTIDVYGNCGTLSCPRDNEQLCEDMIKETYYFYLSFENSFSEDYVTEKLLHGLQNNAIPIVYGGANYTRFMPEGIYLNARELGAEKLAAKMSELINNPDEYAEYFRWKKYYSYYRRAQSVETDDYCGFCSLLNNEEMLQKTSVVENFREWWDPPDLC</sequence>
<evidence type="ECO:0000259" key="15">
    <source>
        <dbReference type="Pfam" id="PF00852"/>
    </source>
</evidence>
<protein>
    <recommendedName>
        <fullName evidence="12">Fucosyltransferase</fullName>
        <ecNumber evidence="12">2.4.1.-</ecNumber>
    </recommendedName>
</protein>
<keyword evidence="7" id="KW-0735">Signal-anchor</keyword>
<comment type="subcellular location">
    <subcellularLocation>
        <location evidence="1 12">Golgi apparatus</location>
        <location evidence="1 12">Golgi stack membrane</location>
        <topology evidence="1 12">Single-pass type II membrane protein</topology>
    </subcellularLocation>
</comment>
<keyword evidence="4 12" id="KW-0328">Glycosyltransferase</keyword>
<feature type="compositionally biased region" description="Polar residues" evidence="13">
    <location>
        <begin position="59"/>
        <end position="73"/>
    </location>
</feature>
<accession>A0ABM3MM18</accession>
<evidence type="ECO:0000256" key="9">
    <source>
        <dbReference type="ARBA" id="ARBA00023034"/>
    </source>
</evidence>
<evidence type="ECO:0000256" key="12">
    <source>
        <dbReference type="RuleBase" id="RU003832"/>
    </source>
</evidence>
<evidence type="ECO:0000256" key="14">
    <source>
        <dbReference type="SAM" id="SignalP"/>
    </source>
</evidence>
<keyword evidence="8" id="KW-1133">Transmembrane helix</keyword>
<dbReference type="PANTHER" id="PTHR48438">
    <property type="entry name" value="ALPHA-(1,3)-FUCOSYLTRANSFERASE C-RELATED"/>
    <property type="match status" value="1"/>
</dbReference>
<evidence type="ECO:0000256" key="1">
    <source>
        <dbReference type="ARBA" id="ARBA00004447"/>
    </source>
</evidence>
<keyword evidence="17" id="KW-1185">Reference proteome</keyword>
<evidence type="ECO:0000256" key="6">
    <source>
        <dbReference type="ARBA" id="ARBA00022692"/>
    </source>
</evidence>
<evidence type="ECO:0000313" key="18">
    <source>
        <dbReference type="RefSeq" id="XP_052752403.1"/>
    </source>
</evidence>
<feature type="chain" id="PRO_5045076994" description="Fucosyltransferase" evidence="14">
    <location>
        <begin position="29"/>
        <end position="430"/>
    </location>
</feature>
<feature type="signal peptide" evidence="14">
    <location>
        <begin position="1"/>
        <end position="28"/>
    </location>
</feature>
<keyword evidence="10" id="KW-0472">Membrane</keyword>
<name>A0ABM3MM18_GALME</name>
<organism evidence="17 18">
    <name type="scientific">Galleria mellonella</name>
    <name type="common">Greater wax moth</name>
    <dbReference type="NCBI Taxonomy" id="7137"/>
    <lineage>
        <taxon>Eukaryota</taxon>
        <taxon>Metazoa</taxon>
        <taxon>Ecdysozoa</taxon>
        <taxon>Arthropoda</taxon>
        <taxon>Hexapoda</taxon>
        <taxon>Insecta</taxon>
        <taxon>Pterygota</taxon>
        <taxon>Neoptera</taxon>
        <taxon>Endopterygota</taxon>
        <taxon>Lepidoptera</taxon>
        <taxon>Glossata</taxon>
        <taxon>Ditrysia</taxon>
        <taxon>Pyraloidea</taxon>
        <taxon>Pyralidae</taxon>
        <taxon>Galleriinae</taxon>
        <taxon>Galleria</taxon>
    </lineage>
</organism>
<evidence type="ECO:0000256" key="2">
    <source>
        <dbReference type="ARBA" id="ARBA00004922"/>
    </source>
</evidence>
<feature type="domain" description="Fucosyltransferase C-terminal" evidence="15">
    <location>
        <begin position="239"/>
        <end position="423"/>
    </location>
</feature>
<evidence type="ECO:0000256" key="8">
    <source>
        <dbReference type="ARBA" id="ARBA00022989"/>
    </source>
</evidence>
<proteinExistence type="inferred from homology"/>
<dbReference type="InterPro" id="IPR031481">
    <property type="entry name" value="Glyco_tran_10_N"/>
</dbReference>
<evidence type="ECO:0000256" key="7">
    <source>
        <dbReference type="ARBA" id="ARBA00022968"/>
    </source>
</evidence>
<evidence type="ECO:0000256" key="11">
    <source>
        <dbReference type="ARBA" id="ARBA00023180"/>
    </source>
</evidence>
<feature type="region of interest" description="Disordered" evidence="13">
    <location>
        <begin position="59"/>
        <end position="83"/>
    </location>
</feature>
<keyword evidence="14" id="KW-0732">Signal</keyword>
<evidence type="ECO:0000256" key="4">
    <source>
        <dbReference type="ARBA" id="ARBA00022676"/>
    </source>
</evidence>
<evidence type="ECO:0000256" key="5">
    <source>
        <dbReference type="ARBA" id="ARBA00022679"/>
    </source>
</evidence>
<comment type="similarity">
    <text evidence="3 12">Belongs to the glycosyltransferase 10 family.</text>
</comment>
<keyword evidence="5 12" id="KW-0808">Transferase</keyword>
<keyword evidence="9 12" id="KW-0333">Golgi apparatus</keyword>
<dbReference type="GeneID" id="113513779"/>
<dbReference type="InterPro" id="IPR055270">
    <property type="entry name" value="Glyco_tran_10_C"/>
</dbReference>
<dbReference type="EC" id="2.4.1.-" evidence="12"/>
<evidence type="ECO:0000256" key="13">
    <source>
        <dbReference type="SAM" id="MobiDB-lite"/>
    </source>
</evidence>
<reference evidence="18" key="1">
    <citation type="submission" date="2025-08" db="UniProtKB">
        <authorList>
            <consortium name="RefSeq"/>
        </authorList>
    </citation>
    <scope>IDENTIFICATION</scope>
    <source>
        <tissue evidence="18">Whole larvae</tissue>
    </source>
</reference>
<dbReference type="Proteomes" id="UP001652740">
    <property type="component" value="Unplaced"/>
</dbReference>
<keyword evidence="11" id="KW-0325">Glycoprotein</keyword>
<dbReference type="PANTHER" id="PTHR48438:SF1">
    <property type="entry name" value="ALPHA-(1,3)-FUCOSYLTRANSFERASE C-RELATED"/>
    <property type="match status" value="1"/>
</dbReference>
<evidence type="ECO:0000259" key="16">
    <source>
        <dbReference type="Pfam" id="PF17039"/>
    </source>
</evidence>
<evidence type="ECO:0000256" key="10">
    <source>
        <dbReference type="ARBA" id="ARBA00023136"/>
    </source>
</evidence>
<comment type="pathway">
    <text evidence="2">Protein modification; protein glycosylation.</text>
</comment>
<dbReference type="Pfam" id="PF17039">
    <property type="entry name" value="Glyco_tran_10_N"/>
    <property type="match status" value="1"/>
</dbReference>
<feature type="domain" description="Fucosyltransferase N-terminal" evidence="16">
    <location>
        <begin position="87"/>
        <end position="202"/>
    </location>
</feature>
<gene>
    <name evidence="18" type="primary">LOC113513779</name>
</gene>
<dbReference type="SUPFAM" id="SSF53756">
    <property type="entry name" value="UDP-Glycosyltransferase/glycogen phosphorylase"/>
    <property type="match status" value="1"/>
</dbReference>
<evidence type="ECO:0000313" key="17">
    <source>
        <dbReference type="Proteomes" id="UP001652740"/>
    </source>
</evidence>
<dbReference type="InterPro" id="IPR001503">
    <property type="entry name" value="Glyco_trans_10"/>
</dbReference>
<dbReference type="InterPro" id="IPR038577">
    <property type="entry name" value="GT10-like_C_sf"/>
</dbReference>
<keyword evidence="6 12" id="KW-0812">Transmembrane</keyword>
<dbReference type="Gene3D" id="3.40.50.11660">
    <property type="entry name" value="Glycosyl transferase family 10, C-terminal domain"/>
    <property type="match status" value="1"/>
</dbReference>
<evidence type="ECO:0000256" key="3">
    <source>
        <dbReference type="ARBA" id="ARBA00008919"/>
    </source>
</evidence>
<dbReference type="Pfam" id="PF00852">
    <property type="entry name" value="Glyco_transf_10"/>
    <property type="match status" value="1"/>
</dbReference>